<organism evidence="1 2">
    <name type="scientific">Polarella glacialis</name>
    <name type="common">Dinoflagellate</name>
    <dbReference type="NCBI Taxonomy" id="89957"/>
    <lineage>
        <taxon>Eukaryota</taxon>
        <taxon>Sar</taxon>
        <taxon>Alveolata</taxon>
        <taxon>Dinophyceae</taxon>
        <taxon>Suessiales</taxon>
        <taxon>Suessiaceae</taxon>
        <taxon>Polarella</taxon>
    </lineage>
</organism>
<proteinExistence type="predicted"/>
<comment type="caution">
    <text evidence="1">The sequence shown here is derived from an EMBL/GenBank/DDBJ whole genome shotgun (WGS) entry which is preliminary data.</text>
</comment>
<feature type="non-terminal residue" evidence="1">
    <location>
        <position position="1"/>
    </location>
</feature>
<accession>A0A813IWN0</accession>
<dbReference type="SUPFAM" id="SSF81631">
    <property type="entry name" value="PAP/OAS1 substrate-binding domain"/>
    <property type="match status" value="1"/>
</dbReference>
<dbReference type="AlphaFoldDB" id="A0A813IWN0"/>
<protein>
    <submittedName>
        <fullName evidence="1">Uncharacterized protein</fullName>
    </submittedName>
</protein>
<evidence type="ECO:0000313" key="2">
    <source>
        <dbReference type="Proteomes" id="UP000626109"/>
    </source>
</evidence>
<gene>
    <name evidence="1" type="ORF">PGLA2088_LOCUS12817</name>
</gene>
<dbReference type="Proteomes" id="UP000626109">
    <property type="component" value="Unassembled WGS sequence"/>
</dbReference>
<name>A0A813IWN0_POLGL</name>
<feature type="non-terminal residue" evidence="1">
    <location>
        <position position="97"/>
    </location>
</feature>
<sequence>LAACQIRIALRIFTAKVPVLRLHCGGGGSSGGPSSKTVVDVTVGSSLLRGACDRCVYSVLQCDESGSAAALCRLVKLWAKRRKLTETLRGGLSSFSF</sequence>
<reference evidence="1" key="1">
    <citation type="submission" date="2021-02" db="EMBL/GenBank/DDBJ databases">
        <authorList>
            <person name="Dougan E. K."/>
            <person name="Rhodes N."/>
            <person name="Thang M."/>
            <person name="Chan C."/>
        </authorList>
    </citation>
    <scope>NUCLEOTIDE SEQUENCE</scope>
</reference>
<dbReference type="EMBL" id="CAJNNW010015211">
    <property type="protein sequence ID" value="CAE8657456.1"/>
    <property type="molecule type" value="Genomic_DNA"/>
</dbReference>
<evidence type="ECO:0000313" key="1">
    <source>
        <dbReference type="EMBL" id="CAE8657456.1"/>
    </source>
</evidence>